<organism evidence="6 7">
    <name type="scientific">Caulobacter ginsengisoli</name>
    <dbReference type="NCBI Taxonomy" id="400775"/>
    <lineage>
        <taxon>Bacteria</taxon>
        <taxon>Pseudomonadati</taxon>
        <taxon>Pseudomonadota</taxon>
        <taxon>Alphaproteobacteria</taxon>
        <taxon>Caulobacterales</taxon>
        <taxon>Caulobacteraceae</taxon>
        <taxon>Caulobacter</taxon>
    </lineage>
</organism>
<sequence length="199" mass="21451">MAATDQEGGQREAILDAAFGRFAHYGYRRTSLGDIAEAAGLSRPALYHYFHNKEDVFRALAQRINRGVVEAVTAAAQREGDTLARLTAVVEARVGWAFDLLHASEHGRELIDEKNRLCGAAGADTNAEFAALLERILARGEARGEISLASVAMSPREAALFLIDSVEGVIGKETVEAAARHRLRILTQLFVGGLRVPAG</sequence>
<dbReference type="PROSITE" id="PS01081">
    <property type="entry name" value="HTH_TETR_1"/>
    <property type="match status" value="1"/>
</dbReference>
<evidence type="ECO:0000313" key="6">
    <source>
        <dbReference type="EMBL" id="MDQ0465557.1"/>
    </source>
</evidence>
<dbReference type="RefSeq" id="WP_307350986.1">
    <property type="nucleotide sequence ID" value="NZ_JAUSVS010000007.1"/>
</dbReference>
<accession>A0ABU0IX75</accession>
<evidence type="ECO:0000256" key="3">
    <source>
        <dbReference type="ARBA" id="ARBA00023163"/>
    </source>
</evidence>
<dbReference type="Gene3D" id="1.10.10.60">
    <property type="entry name" value="Homeodomain-like"/>
    <property type="match status" value="1"/>
</dbReference>
<evidence type="ECO:0000256" key="1">
    <source>
        <dbReference type="ARBA" id="ARBA00023015"/>
    </source>
</evidence>
<evidence type="ECO:0000259" key="5">
    <source>
        <dbReference type="PROSITE" id="PS50977"/>
    </source>
</evidence>
<keyword evidence="3" id="KW-0804">Transcription</keyword>
<feature type="DNA-binding region" description="H-T-H motif" evidence="4">
    <location>
        <begin position="31"/>
        <end position="50"/>
    </location>
</feature>
<keyword evidence="2 4" id="KW-0238">DNA-binding</keyword>
<evidence type="ECO:0000256" key="4">
    <source>
        <dbReference type="PROSITE-ProRule" id="PRU00335"/>
    </source>
</evidence>
<name>A0ABU0IX75_9CAUL</name>
<keyword evidence="7" id="KW-1185">Reference proteome</keyword>
<dbReference type="PROSITE" id="PS50977">
    <property type="entry name" value="HTH_TETR_2"/>
    <property type="match status" value="1"/>
</dbReference>
<keyword evidence="1" id="KW-0805">Transcription regulation</keyword>
<dbReference type="PRINTS" id="PR00455">
    <property type="entry name" value="HTHTETR"/>
</dbReference>
<gene>
    <name evidence="6" type="ORF">QO010_003346</name>
</gene>
<dbReference type="InterPro" id="IPR009057">
    <property type="entry name" value="Homeodomain-like_sf"/>
</dbReference>
<dbReference type="PANTHER" id="PTHR30055:SF234">
    <property type="entry name" value="HTH-TYPE TRANSCRIPTIONAL REGULATOR BETI"/>
    <property type="match status" value="1"/>
</dbReference>
<dbReference type="Pfam" id="PF00440">
    <property type="entry name" value="TetR_N"/>
    <property type="match status" value="1"/>
</dbReference>
<dbReference type="InterPro" id="IPR050109">
    <property type="entry name" value="HTH-type_TetR-like_transc_reg"/>
</dbReference>
<feature type="domain" description="HTH tetR-type" evidence="5">
    <location>
        <begin position="8"/>
        <end position="68"/>
    </location>
</feature>
<dbReference type="InterPro" id="IPR023772">
    <property type="entry name" value="DNA-bd_HTH_TetR-type_CS"/>
</dbReference>
<dbReference type="Gene3D" id="1.10.357.10">
    <property type="entry name" value="Tetracycline Repressor, domain 2"/>
    <property type="match status" value="1"/>
</dbReference>
<dbReference type="EMBL" id="JAUSVS010000007">
    <property type="protein sequence ID" value="MDQ0465557.1"/>
    <property type="molecule type" value="Genomic_DNA"/>
</dbReference>
<comment type="caution">
    <text evidence="6">The sequence shown here is derived from an EMBL/GenBank/DDBJ whole genome shotgun (WGS) entry which is preliminary data.</text>
</comment>
<dbReference type="PANTHER" id="PTHR30055">
    <property type="entry name" value="HTH-TYPE TRANSCRIPTIONAL REGULATOR RUTR"/>
    <property type="match status" value="1"/>
</dbReference>
<proteinExistence type="predicted"/>
<protein>
    <submittedName>
        <fullName evidence="6">AcrR family transcriptional regulator</fullName>
    </submittedName>
</protein>
<reference evidence="6 7" key="1">
    <citation type="submission" date="2023-07" db="EMBL/GenBank/DDBJ databases">
        <title>Genomic Encyclopedia of Type Strains, Phase IV (KMG-IV): sequencing the most valuable type-strain genomes for metagenomic binning, comparative biology and taxonomic classification.</title>
        <authorList>
            <person name="Goeker M."/>
        </authorList>
    </citation>
    <scope>NUCLEOTIDE SEQUENCE [LARGE SCALE GENOMIC DNA]</scope>
    <source>
        <strain evidence="6 7">DSM 18695</strain>
    </source>
</reference>
<dbReference type="InterPro" id="IPR001647">
    <property type="entry name" value="HTH_TetR"/>
</dbReference>
<dbReference type="SUPFAM" id="SSF46689">
    <property type="entry name" value="Homeodomain-like"/>
    <property type="match status" value="1"/>
</dbReference>
<evidence type="ECO:0000256" key="2">
    <source>
        <dbReference type="ARBA" id="ARBA00023125"/>
    </source>
</evidence>
<dbReference type="Proteomes" id="UP001228905">
    <property type="component" value="Unassembled WGS sequence"/>
</dbReference>
<evidence type="ECO:0000313" key="7">
    <source>
        <dbReference type="Proteomes" id="UP001228905"/>
    </source>
</evidence>